<protein>
    <recommendedName>
        <fullName evidence="2">NIF system FeS cluster assembly NifU C-terminal domain-containing protein</fullName>
    </recommendedName>
</protein>
<name>A0ABM5QNF0_9CORY</name>
<dbReference type="SUPFAM" id="SSF117916">
    <property type="entry name" value="Fe-S cluster assembly (FSCA) domain-like"/>
    <property type="match status" value="1"/>
</dbReference>
<reference evidence="3 4" key="1">
    <citation type="submission" date="2014-07" db="EMBL/GenBank/DDBJ databases">
        <title>Complete genome sequence of Corynebacterium atypicum DSM 44849: identifiction of the mycolic acid biosynthesis genes.</title>
        <authorList>
            <person name="Tippelt A."/>
            <person name="Mollmann S."/>
            <person name="Albersmeier A."/>
            <person name="Jaenicke S."/>
            <person name="Ruckert C."/>
            <person name="Tauch A."/>
        </authorList>
    </citation>
    <scope>NUCLEOTIDE SEQUENCE [LARGE SCALE GENOMIC DNA]</scope>
    <source>
        <strain evidence="3 4">R2070</strain>
    </source>
</reference>
<dbReference type="RefSeq" id="WP_038605949.1">
    <property type="nucleotide sequence ID" value="NZ_CP008944.1"/>
</dbReference>
<dbReference type="InterPro" id="IPR001075">
    <property type="entry name" value="NIF_FeS_clus_asmbl_NifU_C"/>
</dbReference>
<evidence type="ECO:0000313" key="3">
    <source>
        <dbReference type="EMBL" id="AIG64345.1"/>
    </source>
</evidence>
<dbReference type="Pfam" id="PF01106">
    <property type="entry name" value="NifU"/>
    <property type="match status" value="1"/>
</dbReference>
<dbReference type="Gene3D" id="3.30.300.130">
    <property type="entry name" value="Fe-S cluster assembly (FSCA)"/>
    <property type="match status" value="1"/>
</dbReference>
<proteinExistence type="predicted"/>
<feature type="domain" description="NIF system FeS cluster assembly NifU C-terminal" evidence="2">
    <location>
        <begin position="120"/>
        <end position="173"/>
    </location>
</feature>
<organism evidence="3 4">
    <name type="scientific">Corynebacterium atypicum</name>
    <dbReference type="NCBI Taxonomy" id="191610"/>
    <lineage>
        <taxon>Bacteria</taxon>
        <taxon>Bacillati</taxon>
        <taxon>Actinomycetota</taxon>
        <taxon>Actinomycetes</taxon>
        <taxon>Mycobacteriales</taxon>
        <taxon>Corynebacteriaceae</taxon>
        <taxon>Corynebacterium</taxon>
    </lineage>
</organism>
<dbReference type="Proteomes" id="UP000028504">
    <property type="component" value="Chromosome"/>
</dbReference>
<gene>
    <name evidence="3" type="ORF">CATYP_06760</name>
</gene>
<dbReference type="InterPro" id="IPR034904">
    <property type="entry name" value="FSCA_dom_sf"/>
</dbReference>
<evidence type="ECO:0000259" key="2">
    <source>
        <dbReference type="Pfam" id="PF01106"/>
    </source>
</evidence>
<evidence type="ECO:0000256" key="1">
    <source>
        <dbReference type="ARBA" id="ARBA00049958"/>
    </source>
</evidence>
<accession>A0ABM5QNF0</accession>
<dbReference type="EMBL" id="CP008944">
    <property type="protein sequence ID" value="AIG64345.1"/>
    <property type="molecule type" value="Genomic_DNA"/>
</dbReference>
<keyword evidence="4" id="KW-1185">Reference proteome</keyword>
<evidence type="ECO:0000313" key="4">
    <source>
        <dbReference type="Proteomes" id="UP000028504"/>
    </source>
</evidence>
<sequence>MLVPTHPESTGDPRTLRWVIPDGQLRVMGRVTRAPALFQELLDTGVLEEAVASPSAVETTLGAGRSWREEGQRVRAALMDALALPQRWQVDNGGGELLDDDAVLALAARDVAEVRLGKLLSSHGGRFDVVGVHEGVVDVRLAGECAECTAAVITMKARFQHLVAARCPWSREVRRVG</sequence>
<comment type="function">
    <text evidence="1">May be involved in the formation or repair of [Fe-S] clusters present in iron-sulfur proteins.</text>
</comment>